<comment type="caution">
    <text evidence="6">The sequence shown here is derived from an EMBL/GenBank/DDBJ whole genome shotgun (WGS) entry which is preliminary data.</text>
</comment>
<protein>
    <recommendedName>
        <fullName evidence="2">protein-tyrosine-phosphatase</fullName>
        <ecNumber evidence="2">3.1.3.48</ecNumber>
    </recommendedName>
</protein>
<organism evidence="6 7">
    <name type="scientific">Guopingia tenuis</name>
    <dbReference type="NCBI Taxonomy" id="2763656"/>
    <lineage>
        <taxon>Bacteria</taxon>
        <taxon>Bacillati</taxon>
        <taxon>Bacillota</taxon>
        <taxon>Clostridia</taxon>
        <taxon>Christensenellales</taxon>
        <taxon>Christensenellaceae</taxon>
        <taxon>Guopingia</taxon>
    </lineage>
</organism>
<comment type="catalytic activity">
    <reaction evidence="5">
        <text>O-phospho-L-tyrosyl-[protein] + H2O = L-tyrosyl-[protein] + phosphate</text>
        <dbReference type="Rhea" id="RHEA:10684"/>
        <dbReference type="Rhea" id="RHEA-COMP:10136"/>
        <dbReference type="Rhea" id="RHEA-COMP:20101"/>
        <dbReference type="ChEBI" id="CHEBI:15377"/>
        <dbReference type="ChEBI" id="CHEBI:43474"/>
        <dbReference type="ChEBI" id="CHEBI:46858"/>
        <dbReference type="ChEBI" id="CHEBI:61978"/>
        <dbReference type="EC" id="3.1.3.48"/>
    </reaction>
</comment>
<dbReference type="GO" id="GO:0030145">
    <property type="term" value="F:manganese ion binding"/>
    <property type="evidence" value="ECO:0007669"/>
    <property type="project" value="InterPro"/>
</dbReference>
<keyword evidence="4" id="KW-0904">Protein phosphatase</keyword>
<dbReference type="RefSeq" id="WP_249280164.1">
    <property type="nucleotide sequence ID" value="NZ_JACRSS010000002.1"/>
</dbReference>
<dbReference type="PANTHER" id="PTHR39181">
    <property type="entry name" value="TYROSINE-PROTEIN PHOSPHATASE YWQE"/>
    <property type="match status" value="1"/>
</dbReference>
<gene>
    <name evidence="6" type="ORF">H8693_05550</name>
</gene>
<dbReference type="PIRSF" id="PIRSF016557">
    <property type="entry name" value="Caps_synth_CpsB"/>
    <property type="match status" value="1"/>
</dbReference>
<evidence type="ECO:0000256" key="3">
    <source>
        <dbReference type="ARBA" id="ARBA00022801"/>
    </source>
</evidence>
<keyword evidence="3" id="KW-0378">Hydrolase</keyword>
<reference evidence="6" key="1">
    <citation type="submission" date="2020-08" db="EMBL/GenBank/DDBJ databases">
        <title>Genome public.</title>
        <authorList>
            <person name="Liu C."/>
            <person name="Sun Q."/>
        </authorList>
    </citation>
    <scope>NUCLEOTIDE SEQUENCE</scope>
    <source>
        <strain evidence="6">NSJ-63</strain>
    </source>
</reference>
<dbReference type="PANTHER" id="PTHR39181:SF1">
    <property type="entry name" value="TYROSINE-PROTEIN PHOSPHATASE YWQE"/>
    <property type="match status" value="1"/>
</dbReference>
<dbReference type="InterPro" id="IPR016195">
    <property type="entry name" value="Pol/histidinol_Pase-like"/>
</dbReference>
<accession>A0A926HSE8</accession>
<proteinExistence type="inferred from homology"/>
<evidence type="ECO:0000256" key="4">
    <source>
        <dbReference type="ARBA" id="ARBA00022912"/>
    </source>
</evidence>
<dbReference type="Proteomes" id="UP000617951">
    <property type="component" value="Unassembled WGS sequence"/>
</dbReference>
<dbReference type="SUPFAM" id="SSF89550">
    <property type="entry name" value="PHP domain-like"/>
    <property type="match status" value="1"/>
</dbReference>
<dbReference type="InterPro" id="IPR016667">
    <property type="entry name" value="Caps_polysacc_synth_CpsB/CapC"/>
</dbReference>
<evidence type="ECO:0000256" key="2">
    <source>
        <dbReference type="ARBA" id="ARBA00013064"/>
    </source>
</evidence>
<keyword evidence="7" id="KW-1185">Reference proteome</keyword>
<evidence type="ECO:0000313" key="6">
    <source>
        <dbReference type="EMBL" id="MBC8538397.1"/>
    </source>
</evidence>
<dbReference type="Pfam" id="PF19567">
    <property type="entry name" value="CpsB_CapC"/>
    <property type="match status" value="1"/>
</dbReference>
<sequence>MKDPHSHVLFGVDDGAQTREESVAMLKAAKEAGVTAIVATPHIREADAPWDLIKERYALVRQEAADLGIELSLGAEVHWRILSGLSPEEAGKYCFEGTRKLLMEFGMHTRPMDEHRKLYELQREGLEIIVAHPERYQYVQKNLEIALDWQAMGCTLQIDALELLGGPLRPSRRCAEKLMRQGFSGIFGSDAHSAADYKQFGRIAKRLPRG</sequence>
<dbReference type="EC" id="3.1.3.48" evidence="2"/>
<name>A0A926HSE8_9FIRM</name>
<dbReference type="Gene3D" id="3.20.20.140">
    <property type="entry name" value="Metal-dependent hydrolases"/>
    <property type="match status" value="1"/>
</dbReference>
<comment type="similarity">
    <text evidence="1">Belongs to the metallo-dependent hydrolases superfamily. CpsB/CapC family.</text>
</comment>
<evidence type="ECO:0000313" key="7">
    <source>
        <dbReference type="Proteomes" id="UP000617951"/>
    </source>
</evidence>
<evidence type="ECO:0000256" key="1">
    <source>
        <dbReference type="ARBA" id="ARBA00005750"/>
    </source>
</evidence>
<dbReference type="EMBL" id="JACRSS010000002">
    <property type="protein sequence ID" value="MBC8538397.1"/>
    <property type="molecule type" value="Genomic_DNA"/>
</dbReference>
<evidence type="ECO:0000256" key="5">
    <source>
        <dbReference type="ARBA" id="ARBA00051722"/>
    </source>
</evidence>
<dbReference type="GO" id="GO:0004725">
    <property type="term" value="F:protein tyrosine phosphatase activity"/>
    <property type="evidence" value="ECO:0007669"/>
    <property type="project" value="UniProtKB-EC"/>
</dbReference>
<dbReference type="AlphaFoldDB" id="A0A926HSE8"/>